<dbReference type="OrthoDB" id="9777271at2"/>
<dbReference type="Gene3D" id="1.40.20.10">
    <property type="entry name" value="CHAD domain"/>
    <property type="match status" value="1"/>
</dbReference>
<feature type="domain" description="CYTH" evidence="1">
    <location>
        <begin position="5"/>
        <end position="193"/>
    </location>
</feature>
<dbReference type="Proteomes" id="UP000239203">
    <property type="component" value="Unassembled WGS sequence"/>
</dbReference>
<evidence type="ECO:0000259" key="2">
    <source>
        <dbReference type="PROSITE" id="PS51708"/>
    </source>
</evidence>
<dbReference type="InterPro" id="IPR007899">
    <property type="entry name" value="CHAD_dom"/>
</dbReference>
<dbReference type="InterPro" id="IPR033469">
    <property type="entry name" value="CYTH-like_dom_sf"/>
</dbReference>
<dbReference type="SMART" id="SM01118">
    <property type="entry name" value="CYTH"/>
    <property type="match status" value="1"/>
</dbReference>
<name>A0A2S6H047_9PSEU</name>
<dbReference type="PROSITE" id="PS51708">
    <property type="entry name" value="CHAD"/>
    <property type="match status" value="1"/>
</dbReference>
<dbReference type="PANTHER" id="PTHR39339:SF1">
    <property type="entry name" value="CHAD DOMAIN-CONTAINING PROTEIN"/>
    <property type="match status" value="1"/>
</dbReference>
<dbReference type="AlphaFoldDB" id="A0A2S6H047"/>
<evidence type="ECO:0000313" key="3">
    <source>
        <dbReference type="EMBL" id="PPK70872.1"/>
    </source>
</evidence>
<dbReference type="SMART" id="SM00880">
    <property type="entry name" value="CHAD"/>
    <property type="match status" value="1"/>
</dbReference>
<organism evidence="3 4">
    <name type="scientific">Actinokineospora auranticolor</name>
    <dbReference type="NCBI Taxonomy" id="155976"/>
    <lineage>
        <taxon>Bacteria</taxon>
        <taxon>Bacillati</taxon>
        <taxon>Actinomycetota</taxon>
        <taxon>Actinomycetes</taxon>
        <taxon>Pseudonocardiales</taxon>
        <taxon>Pseudonocardiaceae</taxon>
        <taxon>Actinokineospora</taxon>
    </lineage>
</organism>
<comment type="caution">
    <text evidence="3">The sequence shown here is derived from an EMBL/GenBank/DDBJ whole genome shotgun (WGS) entry which is preliminary data.</text>
</comment>
<reference evidence="3 4" key="1">
    <citation type="submission" date="2018-02" db="EMBL/GenBank/DDBJ databases">
        <title>Genomic Encyclopedia of Archaeal and Bacterial Type Strains, Phase II (KMG-II): from individual species to whole genera.</title>
        <authorList>
            <person name="Goeker M."/>
        </authorList>
    </citation>
    <scope>NUCLEOTIDE SEQUENCE [LARGE SCALE GENOMIC DNA]</scope>
    <source>
        <strain evidence="3 4">YU 961-1</strain>
    </source>
</reference>
<feature type="domain" description="CHAD" evidence="2">
    <location>
        <begin position="205"/>
        <end position="490"/>
    </location>
</feature>
<dbReference type="EMBL" id="PTIX01000001">
    <property type="protein sequence ID" value="PPK70872.1"/>
    <property type="molecule type" value="Genomic_DNA"/>
</dbReference>
<protein>
    <submittedName>
        <fullName evidence="3">CHAD domain-containing protein</fullName>
    </submittedName>
</protein>
<evidence type="ECO:0000259" key="1">
    <source>
        <dbReference type="PROSITE" id="PS51707"/>
    </source>
</evidence>
<dbReference type="SUPFAM" id="SSF55154">
    <property type="entry name" value="CYTH-like phosphatases"/>
    <property type="match status" value="1"/>
</dbReference>
<dbReference type="PANTHER" id="PTHR39339">
    <property type="entry name" value="SLR1444 PROTEIN"/>
    <property type="match status" value="1"/>
</dbReference>
<dbReference type="Pfam" id="PF01928">
    <property type="entry name" value="CYTH"/>
    <property type="match status" value="1"/>
</dbReference>
<dbReference type="InterPro" id="IPR023577">
    <property type="entry name" value="CYTH_domain"/>
</dbReference>
<accession>A0A2S6H047</accession>
<dbReference type="Gene3D" id="2.40.320.10">
    <property type="entry name" value="Hypothetical Protein Pfu-838710-001"/>
    <property type="match status" value="1"/>
</dbReference>
<keyword evidence="4" id="KW-1185">Reference proteome</keyword>
<dbReference type="RefSeq" id="WP_104475748.1">
    <property type="nucleotide sequence ID" value="NZ_CP154825.1"/>
</dbReference>
<dbReference type="PROSITE" id="PS51707">
    <property type="entry name" value="CYTH"/>
    <property type="match status" value="1"/>
</dbReference>
<dbReference type="Pfam" id="PF05235">
    <property type="entry name" value="CHAD"/>
    <property type="match status" value="1"/>
</dbReference>
<proteinExistence type="predicted"/>
<evidence type="ECO:0000313" key="4">
    <source>
        <dbReference type="Proteomes" id="UP000239203"/>
    </source>
</evidence>
<dbReference type="InterPro" id="IPR038186">
    <property type="entry name" value="CHAD_dom_sf"/>
</dbReference>
<sequence>MPTRVRETERKYEAPADFALPDLTAAEPVHTTSGPVRSELDATYFDTADLRLARAGITLRRRTGGSDAGWHAKLPVAPDVRDEIRVPLGRAKTRVPEDLAVLVRAHTLGAPLAPVVRITTERHEWELKDADGGTIALLADDRVTAHPVDDEPHAWRELEVEATDRDVLAAVGAVLGAQPAQSTSKLAQALGDRAKTTRRPDLPTDPTAADVALDYLRAQAAALRAHDTGVRLDTDDAVHQFRVAARRLRSALRSFRPLLDRDRVNALRVELKWLAGEAAVARDTEVLTGELQAELAALPTENVLGPVSAHLTAELGRAAANGRTQVLSAVDSDRYLALLTDLDAFLTAPPWTKRATRPAARELRKPIRKAWRALAASVAAVDATTNPTDRDSALHQARKDAKKARYTAEAVAPVFGAKLDTWRKHIKSAQKPLGLHQDAVVARTTLRDIGVRAYLSGDNAFTYGLLHARQDARAARAETEFTREWKRLRRARAPRWLR</sequence>
<dbReference type="CDD" id="cd07374">
    <property type="entry name" value="CYTH-like_Pase"/>
    <property type="match status" value="1"/>
</dbReference>
<gene>
    <name evidence="3" type="ORF">CLV40_10158</name>
</gene>